<feature type="compositionally biased region" description="Basic and acidic residues" evidence="1">
    <location>
        <begin position="94"/>
        <end position="104"/>
    </location>
</feature>
<gene>
    <name evidence="2" type="ORF">BCR35DRAFT_308946</name>
</gene>
<dbReference type="GO" id="GO:0032543">
    <property type="term" value="P:mitochondrial translation"/>
    <property type="evidence" value="ECO:0007669"/>
    <property type="project" value="InterPro"/>
</dbReference>
<proteinExistence type="predicted"/>
<dbReference type="EMBL" id="MCGR01000070">
    <property type="protein sequence ID" value="ORY62714.1"/>
    <property type="molecule type" value="Genomic_DNA"/>
</dbReference>
<feature type="region of interest" description="Disordered" evidence="1">
    <location>
        <begin position="139"/>
        <end position="166"/>
    </location>
</feature>
<protein>
    <submittedName>
        <fullName evidence="2">Uncharacterized protein</fullName>
    </submittedName>
</protein>
<dbReference type="InterPro" id="IPR034600">
    <property type="entry name" value="Ribosomal_bL31m"/>
</dbReference>
<sequence>MPSARSLPIPKYRPSILSSRLPPAKLPIFRARVSHPTLPFAAEEAKKSVEGGKAPTTLSGAHQLIYTTAPRPLIPLTNSPTNHKLWNPPAADAKGSRQVEKDESGRLARFASRFGGAPVEGEKEKGQFGVESDLSFLEGVTTQSPGTALGKRDIVGPQKSAKKGKK</sequence>
<name>A0A1Y2DU80_9BASI</name>
<dbReference type="OrthoDB" id="2536167at2759"/>
<feature type="region of interest" description="Disordered" evidence="1">
    <location>
        <begin position="72"/>
        <end position="104"/>
    </location>
</feature>
<dbReference type="PANTHER" id="PTHR28174">
    <property type="entry name" value="54S RIBOSOMAL PROTEIN L36, MITOCHONDRIAL"/>
    <property type="match status" value="1"/>
</dbReference>
<evidence type="ECO:0000313" key="2">
    <source>
        <dbReference type="EMBL" id="ORY62714.1"/>
    </source>
</evidence>
<dbReference type="InParanoid" id="A0A1Y2DU80"/>
<dbReference type="PANTHER" id="PTHR28174:SF1">
    <property type="entry name" value="LARGE RIBOSOMAL SUBUNIT PROTEIN BL31M"/>
    <property type="match status" value="1"/>
</dbReference>
<accession>A0A1Y2DU80</accession>
<dbReference type="AlphaFoldDB" id="A0A1Y2DU80"/>
<dbReference type="STRING" id="106004.A0A1Y2DU80"/>
<dbReference type="GO" id="GO:0005762">
    <property type="term" value="C:mitochondrial large ribosomal subunit"/>
    <property type="evidence" value="ECO:0007669"/>
    <property type="project" value="InterPro"/>
</dbReference>
<dbReference type="Proteomes" id="UP000193467">
    <property type="component" value="Unassembled WGS sequence"/>
</dbReference>
<evidence type="ECO:0000313" key="3">
    <source>
        <dbReference type="Proteomes" id="UP000193467"/>
    </source>
</evidence>
<reference evidence="2 3" key="1">
    <citation type="submission" date="2016-07" db="EMBL/GenBank/DDBJ databases">
        <title>Pervasive Adenine N6-methylation of Active Genes in Fungi.</title>
        <authorList>
            <consortium name="DOE Joint Genome Institute"/>
            <person name="Mondo S.J."/>
            <person name="Dannebaum R.O."/>
            <person name="Kuo R.C."/>
            <person name="Labutti K."/>
            <person name="Haridas S."/>
            <person name="Kuo A."/>
            <person name="Salamov A."/>
            <person name="Ahrendt S.R."/>
            <person name="Lipzen A."/>
            <person name="Sullivan W."/>
            <person name="Andreopoulos W.B."/>
            <person name="Clum A."/>
            <person name="Lindquist E."/>
            <person name="Daum C."/>
            <person name="Ramamoorthy G.K."/>
            <person name="Gryganskyi A."/>
            <person name="Culley D."/>
            <person name="Magnuson J.K."/>
            <person name="James T.Y."/>
            <person name="O'Malley M.A."/>
            <person name="Stajich J.E."/>
            <person name="Spatafora J.W."/>
            <person name="Visel A."/>
            <person name="Grigoriev I.V."/>
        </authorList>
    </citation>
    <scope>NUCLEOTIDE SEQUENCE [LARGE SCALE GENOMIC DNA]</scope>
    <source>
        <strain evidence="2 3">62-1032</strain>
    </source>
</reference>
<keyword evidence="3" id="KW-1185">Reference proteome</keyword>
<evidence type="ECO:0000256" key="1">
    <source>
        <dbReference type="SAM" id="MobiDB-lite"/>
    </source>
</evidence>
<dbReference type="GO" id="GO:0003735">
    <property type="term" value="F:structural constituent of ribosome"/>
    <property type="evidence" value="ECO:0007669"/>
    <property type="project" value="InterPro"/>
</dbReference>
<comment type="caution">
    <text evidence="2">The sequence shown here is derived from an EMBL/GenBank/DDBJ whole genome shotgun (WGS) entry which is preliminary data.</text>
</comment>
<organism evidence="2 3">
    <name type="scientific">Leucosporidium creatinivorum</name>
    <dbReference type="NCBI Taxonomy" id="106004"/>
    <lineage>
        <taxon>Eukaryota</taxon>
        <taxon>Fungi</taxon>
        <taxon>Dikarya</taxon>
        <taxon>Basidiomycota</taxon>
        <taxon>Pucciniomycotina</taxon>
        <taxon>Microbotryomycetes</taxon>
        <taxon>Leucosporidiales</taxon>
        <taxon>Leucosporidium</taxon>
    </lineage>
</organism>